<dbReference type="Pfam" id="PF07030">
    <property type="entry name" value="Phage_Mu_Gp36"/>
    <property type="match status" value="1"/>
</dbReference>
<dbReference type="InterPro" id="IPR009752">
    <property type="entry name" value="Phage_Mu_GpJ"/>
</dbReference>
<protein>
    <submittedName>
        <fullName evidence="1">Mu-like prophage protein gp36</fullName>
    </submittedName>
</protein>
<reference evidence="1" key="1">
    <citation type="submission" date="2019-02" db="EMBL/GenBank/DDBJ databases">
        <authorList>
            <person name="Gruber-Vodicka R. H."/>
            <person name="Seah K. B. B."/>
        </authorList>
    </citation>
    <scope>NUCLEOTIDE SEQUENCE</scope>
    <source>
        <strain evidence="1">BECK_BZ125</strain>
    </source>
</reference>
<sequence>MAYCDQADLEKAVTTEILVQLTRDDIEYPEADADPAPDGGIVSWAIDRAGDLMDGYFRGRYPLPFASPPPMTRHIAVDLARYFLYQRRAEGESGMPEIVRDAYRSAMARLREIQGGTLSLGEPETRAPLPDAPIMTASRGVGRLFDRESLRGYLIT</sequence>
<organism evidence="1">
    <name type="scientific">Candidatus Kentrum sp. TC</name>
    <dbReference type="NCBI Taxonomy" id="2126339"/>
    <lineage>
        <taxon>Bacteria</taxon>
        <taxon>Pseudomonadati</taxon>
        <taxon>Pseudomonadota</taxon>
        <taxon>Gammaproteobacteria</taxon>
        <taxon>Candidatus Kentrum</taxon>
    </lineage>
</organism>
<dbReference type="EMBL" id="CAADFT010000054">
    <property type="protein sequence ID" value="VFK45783.1"/>
    <property type="molecule type" value="Genomic_DNA"/>
</dbReference>
<name>A0A450YW89_9GAMM</name>
<proteinExistence type="predicted"/>
<evidence type="ECO:0000313" key="1">
    <source>
        <dbReference type="EMBL" id="VFK45783.1"/>
    </source>
</evidence>
<accession>A0A450YW89</accession>
<gene>
    <name evidence="1" type="ORF">BECKTC1821E_GA0114239_105420</name>
</gene>
<dbReference type="AlphaFoldDB" id="A0A450YW89"/>